<gene>
    <name evidence="2" type="ORF">Adu01nite_65810</name>
</gene>
<dbReference type="Pfam" id="PF14085">
    <property type="entry name" value="DUF4265"/>
    <property type="match status" value="1"/>
</dbReference>
<evidence type="ECO:0000313" key="2">
    <source>
        <dbReference type="EMBL" id="GIE05231.1"/>
    </source>
</evidence>
<dbReference type="InterPro" id="IPR025361">
    <property type="entry name" value="DUF4265"/>
</dbReference>
<feature type="compositionally biased region" description="Basic and acidic residues" evidence="1">
    <location>
        <begin position="1"/>
        <end position="14"/>
    </location>
</feature>
<sequence length="159" mass="17692">MVRFGLTRDPDSRAPDSGWPHPVDSEGLWAGPLGDGRYRLENTPWFAENLSNQDIVEAVEHEGTRWITRKAHWSGHLTVRVTHRDPLDPAVVLDPAAVLDAFADLGVRGESAAPAYRIIALDIPPDADLRAILSRLRSGRSDGTWDFEEACVSTEWRGR</sequence>
<evidence type="ECO:0008006" key="4">
    <source>
        <dbReference type="Google" id="ProtNLM"/>
    </source>
</evidence>
<evidence type="ECO:0000313" key="3">
    <source>
        <dbReference type="Proteomes" id="UP000637628"/>
    </source>
</evidence>
<protein>
    <recommendedName>
        <fullName evidence="4">DUF4265 domain-containing protein</fullName>
    </recommendedName>
</protein>
<evidence type="ECO:0000256" key="1">
    <source>
        <dbReference type="SAM" id="MobiDB-lite"/>
    </source>
</evidence>
<feature type="region of interest" description="Disordered" evidence="1">
    <location>
        <begin position="1"/>
        <end position="25"/>
    </location>
</feature>
<organism evidence="2 3">
    <name type="scientific">Paractinoplanes durhamensis</name>
    <dbReference type="NCBI Taxonomy" id="113563"/>
    <lineage>
        <taxon>Bacteria</taxon>
        <taxon>Bacillati</taxon>
        <taxon>Actinomycetota</taxon>
        <taxon>Actinomycetes</taxon>
        <taxon>Micromonosporales</taxon>
        <taxon>Micromonosporaceae</taxon>
        <taxon>Paractinoplanes</taxon>
    </lineage>
</organism>
<accession>A0ABQ3Z5X9</accession>
<proteinExistence type="predicted"/>
<dbReference type="Proteomes" id="UP000637628">
    <property type="component" value="Unassembled WGS sequence"/>
</dbReference>
<comment type="caution">
    <text evidence="2">The sequence shown here is derived from an EMBL/GenBank/DDBJ whole genome shotgun (WGS) entry which is preliminary data.</text>
</comment>
<keyword evidence="3" id="KW-1185">Reference proteome</keyword>
<name>A0ABQ3Z5X9_9ACTN</name>
<dbReference type="EMBL" id="BOML01000052">
    <property type="protein sequence ID" value="GIE05231.1"/>
    <property type="molecule type" value="Genomic_DNA"/>
</dbReference>
<reference evidence="2 3" key="1">
    <citation type="submission" date="2021-01" db="EMBL/GenBank/DDBJ databases">
        <title>Whole genome shotgun sequence of Actinoplanes durhamensis NBRC 14914.</title>
        <authorList>
            <person name="Komaki H."/>
            <person name="Tamura T."/>
        </authorList>
    </citation>
    <scope>NUCLEOTIDE SEQUENCE [LARGE SCALE GENOMIC DNA]</scope>
    <source>
        <strain evidence="2 3">NBRC 14914</strain>
    </source>
</reference>